<evidence type="ECO:0000313" key="2">
    <source>
        <dbReference type="EMBL" id="ROT79393.1"/>
    </source>
</evidence>
<reference evidence="2 3" key="1">
    <citation type="submission" date="2018-04" db="EMBL/GenBank/DDBJ databases">
        <authorList>
            <person name="Zhang X."/>
            <person name="Yuan J."/>
            <person name="Li F."/>
            <person name="Xiang J."/>
        </authorList>
    </citation>
    <scope>NUCLEOTIDE SEQUENCE [LARGE SCALE GENOMIC DNA]</scope>
    <source>
        <tissue evidence="2">Muscle</tissue>
    </source>
</reference>
<dbReference type="AlphaFoldDB" id="A0A3R7MD23"/>
<gene>
    <name evidence="2" type="ORF">C7M84_001876</name>
</gene>
<dbReference type="OrthoDB" id="6349642at2759"/>
<evidence type="ECO:0000313" key="3">
    <source>
        <dbReference type="Proteomes" id="UP000283509"/>
    </source>
</evidence>
<organism evidence="2 3">
    <name type="scientific">Penaeus vannamei</name>
    <name type="common">Whiteleg shrimp</name>
    <name type="synonym">Litopenaeus vannamei</name>
    <dbReference type="NCBI Taxonomy" id="6689"/>
    <lineage>
        <taxon>Eukaryota</taxon>
        <taxon>Metazoa</taxon>
        <taxon>Ecdysozoa</taxon>
        <taxon>Arthropoda</taxon>
        <taxon>Crustacea</taxon>
        <taxon>Multicrustacea</taxon>
        <taxon>Malacostraca</taxon>
        <taxon>Eumalacostraca</taxon>
        <taxon>Eucarida</taxon>
        <taxon>Decapoda</taxon>
        <taxon>Dendrobranchiata</taxon>
        <taxon>Penaeoidea</taxon>
        <taxon>Penaeidae</taxon>
        <taxon>Penaeus</taxon>
    </lineage>
</organism>
<feature type="chain" id="PRO_5018576769" evidence="1">
    <location>
        <begin position="17"/>
        <end position="178"/>
    </location>
</feature>
<dbReference type="EMBL" id="QCYY01001251">
    <property type="protein sequence ID" value="ROT79393.1"/>
    <property type="molecule type" value="Genomic_DNA"/>
</dbReference>
<feature type="signal peptide" evidence="1">
    <location>
        <begin position="1"/>
        <end position="16"/>
    </location>
</feature>
<reference evidence="2 3" key="2">
    <citation type="submission" date="2019-01" db="EMBL/GenBank/DDBJ databases">
        <title>The decoding of complex shrimp genome reveals the adaptation for benthos swimmer, frequently molting mechanism and breeding impact on genome.</title>
        <authorList>
            <person name="Sun Y."/>
            <person name="Gao Y."/>
            <person name="Yu Y."/>
        </authorList>
    </citation>
    <scope>NUCLEOTIDE SEQUENCE [LARGE SCALE GENOMIC DNA]</scope>
    <source>
        <tissue evidence="2">Muscle</tissue>
    </source>
</reference>
<dbReference type="Proteomes" id="UP000283509">
    <property type="component" value="Unassembled WGS sequence"/>
</dbReference>
<comment type="caution">
    <text evidence="2">The sequence shown here is derived from an EMBL/GenBank/DDBJ whole genome shotgun (WGS) entry which is preliminary data.</text>
</comment>
<keyword evidence="1" id="KW-0732">Signal</keyword>
<protein>
    <submittedName>
        <fullName evidence="2">Uncharacterized protein</fullName>
    </submittedName>
</protein>
<sequence>MKFMVILAVAGIAAAAAPFRTSYSAPGGGKYIVTQDNSFEYGVRDTSLEYVRNVGELANVGAAGGPVSVKSATDNQLQTFPYAIGLDSSEEVMVHAGKLGDLGARTRSARVKTLSHMLNSGYVDASDEFRFRSNLARATALGGKNYYINDSGELFYREGAGAHRGGPSAAAGQGVQVA</sequence>
<evidence type="ECO:0000256" key="1">
    <source>
        <dbReference type="SAM" id="SignalP"/>
    </source>
</evidence>
<name>A0A3R7MD23_PENVA</name>
<proteinExistence type="predicted"/>
<accession>A0A3R7MD23</accession>
<keyword evidence="3" id="KW-1185">Reference proteome</keyword>